<dbReference type="EMBL" id="AL954747">
    <property type="protein sequence ID" value="CAD86256.1"/>
    <property type="molecule type" value="Genomic_DNA"/>
</dbReference>
<accession>Q82SI2</accession>
<dbReference type="OrthoDB" id="428577at2"/>
<dbReference type="GO" id="GO:0016787">
    <property type="term" value="F:hydrolase activity"/>
    <property type="evidence" value="ECO:0007669"/>
    <property type="project" value="UniProtKB-KW"/>
</dbReference>
<gene>
    <name evidence="1" type="ordered locus">NE2344</name>
</gene>
<dbReference type="InterPro" id="IPR012341">
    <property type="entry name" value="6hp_glycosidase-like_sf"/>
</dbReference>
<dbReference type="eggNOG" id="COG2814">
    <property type="taxonomic scope" value="Bacteria"/>
</dbReference>
<dbReference type="RefSeq" id="WP_011112824.1">
    <property type="nucleotide sequence ID" value="NC_004757.1"/>
</dbReference>
<dbReference type="GeneID" id="87105476"/>
<reference evidence="1 2" key="1">
    <citation type="journal article" date="2003" name="J. Bacteriol.">
        <title>Complete genome sequence of the ammonia-oxidizing bacterium and obligate chemolithoautotroph Nitrosomonas europaea.</title>
        <authorList>
            <person name="Chain P."/>
            <person name="Lamerdin J."/>
            <person name="Larimer F."/>
            <person name="Regala W."/>
            <person name="Land M."/>
            <person name="Hauser L."/>
            <person name="Hooper A."/>
            <person name="Klotz M."/>
            <person name="Norton J."/>
            <person name="Sayavedra-Soto L."/>
            <person name="Arciero D."/>
            <person name="Hommes N."/>
            <person name="Whittaker M."/>
            <person name="Arp D."/>
        </authorList>
    </citation>
    <scope>NUCLEOTIDE SEQUENCE [LARGE SCALE GENOMIC DNA]</scope>
    <source>
        <strain evidence="2">ATCC 19718 / CIP 103999 / KCTC 2705 / NBRC 14298</strain>
    </source>
</reference>
<dbReference type="HOGENOM" id="CLU_027158_1_0_4"/>
<dbReference type="InterPro" id="IPR008928">
    <property type="entry name" value="6-hairpin_glycosidase_sf"/>
</dbReference>
<proteinExistence type="predicted"/>
<dbReference type="Proteomes" id="UP000001416">
    <property type="component" value="Chromosome"/>
</dbReference>
<dbReference type="AlphaFoldDB" id="Q82SI2"/>
<name>Q82SI2_NITEU</name>
<protein>
    <submittedName>
        <fullName evidence="1">Possible unsaturated glucuronyl hydrolase</fullName>
    </submittedName>
</protein>
<evidence type="ECO:0000313" key="1">
    <source>
        <dbReference type="EMBL" id="CAD86256.1"/>
    </source>
</evidence>
<dbReference type="GO" id="GO:0005975">
    <property type="term" value="P:carbohydrate metabolic process"/>
    <property type="evidence" value="ECO:0007669"/>
    <property type="project" value="InterPro"/>
</dbReference>
<evidence type="ECO:0000313" key="2">
    <source>
        <dbReference type="Proteomes" id="UP000001416"/>
    </source>
</evidence>
<keyword evidence="2" id="KW-1185">Reference proteome</keyword>
<sequence length="372" mass="41229">MTSPVLIVEDRLLSTDEIVNTLEQMFRRMEMMDVLCGQNFPLYSSGENSDWSVSPGGSWMGGFWAACWWLRAKMTGSAGDRQKAGEISQRLFRKLTADSGYRSLIFWYGAALGEIWLQNAPARELTHSSIAALAHSFDPRLNCIPLGMAMGGLTTGSCAISVDNFASLIQLLCFSREKQYHRIAQCHAETLLAACRGDKGAFHAEASFDGHEFQVKDRAGVWSRGQAWAMLGLSRAAAQWGEPYLSQARAACTYWRDVHKGNLPRNRPDQTEDVKDPSAVVIASLAMLSLARLLPDETSWCKYAHQQISTVLHSPYFTVINPDSAFGSAGLFQGCCYRTRQNREEIVESVWGNFFLVAALAVLAGLIDPYDC</sequence>
<dbReference type="KEGG" id="neu:NE2344"/>
<dbReference type="STRING" id="228410.NE2344"/>
<dbReference type="CAZy" id="GH88">
    <property type="family name" value="Glycoside Hydrolase Family 88"/>
</dbReference>
<keyword evidence="1" id="KW-0378">Hydrolase</keyword>
<dbReference type="SUPFAM" id="SSF48208">
    <property type="entry name" value="Six-hairpin glycosidases"/>
    <property type="match status" value="1"/>
</dbReference>
<dbReference type="Gene3D" id="1.50.10.10">
    <property type="match status" value="1"/>
</dbReference>
<organism evidence="1 2">
    <name type="scientific">Nitrosomonas europaea (strain ATCC 19718 / CIP 103999 / KCTC 2705 / NBRC 14298)</name>
    <dbReference type="NCBI Taxonomy" id="228410"/>
    <lineage>
        <taxon>Bacteria</taxon>
        <taxon>Pseudomonadati</taxon>
        <taxon>Pseudomonadota</taxon>
        <taxon>Betaproteobacteria</taxon>
        <taxon>Nitrosomonadales</taxon>
        <taxon>Nitrosomonadaceae</taxon>
        <taxon>Nitrosomonas</taxon>
    </lineage>
</organism>